<sequence length="355" mass="39505">MKTGRTLPSLAAELQRQHDSKLDLMVSSSLMSCETDSAGVCALTIDAPDELQSYRISEIAQRQISDKLKIPWAYFERMRDEQPALLDRNINTWLHVPDTKNRLIRILDGRVRAFLSENYRLIDHFELAEFILPVLMDLPEAEFASIELTETRMYLKAITPRVSFEVAPGDVVYAGVTVSNSEVGWGHLSVEPLIYRLVCKNGLICADAGLRKKHLGRQLSTDDGIGIVYKDDTLMAEDQALLLKVRDMVESAVSEVTFQLAAQKLQRTLGINLAADPVKAVNVVAHRFAFNERERSGILRSLINGSDLSGYGLVNAVTGFSQQIADYDRATELEAVGGKMLEMSTSEWNEIAEAA</sequence>
<name>A0A7X2LPR1_9BURK</name>
<comment type="caution">
    <text evidence="1">The sequence shown here is derived from an EMBL/GenBank/DDBJ whole genome shotgun (WGS) entry which is preliminary data.</text>
</comment>
<evidence type="ECO:0000313" key="2">
    <source>
        <dbReference type="Proteomes" id="UP000446768"/>
    </source>
</evidence>
<dbReference type="EMBL" id="WKJJ01000001">
    <property type="protein sequence ID" value="MRV70560.1"/>
    <property type="molecule type" value="Genomic_DNA"/>
</dbReference>
<proteinExistence type="predicted"/>
<evidence type="ECO:0000313" key="1">
    <source>
        <dbReference type="EMBL" id="MRV70560.1"/>
    </source>
</evidence>
<protein>
    <submittedName>
        <fullName evidence="1">DUF932 domain-containing protein</fullName>
    </submittedName>
</protein>
<reference evidence="1 2" key="1">
    <citation type="submission" date="2019-11" db="EMBL/GenBank/DDBJ databases">
        <title>Novel species isolated from a subtropical stream in China.</title>
        <authorList>
            <person name="Lu H."/>
        </authorList>
    </citation>
    <scope>NUCLEOTIDE SEQUENCE [LARGE SCALE GENOMIC DNA]</scope>
    <source>
        <strain evidence="1 2">FT92W</strain>
    </source>
</reference>
<organism evidence="1 2">
    <name type="scientific">Pseudoduganella rivuli</name>
    <dbReference type="NCBI Taxonomy" id="2666085"/>
    <lineage>
        <taxon>Bacteria</taxon>
        <taxon>Pseudomonadati</taxon>
        <taxon>Pseudomonadota</taxon>
        <taxon>Betaproteobacteria</taxon>
        <taxon>Burkholderiales</taxon>
        <taxon>Oxalobacteraceae</taxon>
        <taxon>Telluria group</taxon>
        <taxon>Pseudoduganella</taxon>
    </lineage>
</organism>
<keyword evidence="2" id="KW-1185">Reference proteome</keyword>
<dbReference type="Proteomes" id="UP000446768">
    <property type="component" value="Unassembled WGS sequence"/>
</dbReference>
<dbReference type="RefSeq" id="WP_154371028.1">
    <property type="nucleotide sequence ID" value="NZ_WKJJ01000001.1"/>
</dbReference>
<accession>A0A7X2LPR1</accession>
<dbReference type="AlphaFoldDB" id="A0A7X2LPR1"/>
<gene>
    <name evidence="1" type="ORF">GJ700_02355</name>
</gene>